<dbReference type="STRING" id="765420.OSCT_0878"/>
<dbReference type="Gene3D" id="3.40.50.10310">
    <property type="entry name" value="Creatininase"/>
    <property type="match status" value="1"/>
</dbReference>
<dbReference type="OrthoDB" id="9801445at2"/>
<dbReference type="SUPFAM" id="SSF102215">
    <property type="entry name" value="Creatininase"/>
    <property type="match status" value="1"/>
</dbReference>
<dbReference type="InterPro" id="IPR003785">
    <property type="entry name" value="Creatininase/forma_Hydrolase"/>
</dbReference>
<dbReference type="Pfam" id="PF02633">
    <property type="entry name" value="Creatininase"/>
    <property type="match status" value="1"/>
</dbReference>
<keyword evidence="3" id="KW-0378">Hydrolase</keyword>
<dbReference type="Proteomes" id="UP000054010">
    <property type="component" value="Unassembled WGS sequence"/>
</dbReference>
<proteinExistence type="inferred from homology"/>
<dbReference type="PANTHER" id="PTHR35005">
    <property type="entry name" value="3-DEHYDRO-SCYLLO-INOSOSE HYDROLASE"/>
    <property type="match status" value="1"/>
</dbReference>
<evidence type="ECO:0000256" key="4">
    <source>
        <dbReference type="ARBA" id="ARBA00022833"/>
    </source>
</evidence>
<dbReference type="InterPro" id="IPR024087">
    <property type="entry name" value="Creatininase-like_sf"/>
</dbReference>
<dbReference type="eggNOG" id="COG1402">
    <property type="taxonomic scope" value="Bacteria"/>
</dbReference>
<evidence type="ECO:0000256" key="2">
    <source>
        <dbReference type="ARBA" id="ARBA00022723"/>
    </source>
</evidence>
<keyword evidence="7" id="KW-1185">Reference proteome</keyword>
<protein>
    <recommendedName>
        <fullName evidence="8">Creatininase</fullName>
    </recommendedName>
</protein>
<evidence type="ECO:0008006" key="8">
    <source>
        <dbReference type="Google" id="ProtNLM"/>
    </source>
</evidence>
<comment type="caution">
    <text evidence="6">The sequence shown here is derived from an EMBL/GenBank/DDBJ whole genome shotgun (WGS) entry which is preliminary data.</text>
</comment>
<evidence type="ECO:0000256" key="3">
    <source>
        <dbReference type="ARBA" id="ARBA00022801"/>
    </source>
</evidence>
<comment type="similarity">
    <text evidence="5">Belongs to the creatininase superfamily.</text>
</comment>
<keyword evidence="2" id="KW-0479">Metal-binding</keyword>
<sequence length="273" mass="29272">MTMSEAPIWGRYVELRPDKLAAIRSHAPVAYVPWGGMEWHGPHLPLGIDGIVADAVALRAVRRTGGVLLPTVWLAANVLPHPDSMSLSSGLLSQLLDTMLAQLAAAGWRVVVLTSGHYGHAHELTMIAAAERAIQQHGLLALAAPCFALVDEAMQDRAALWESSMALALRPELVHLQSLGLAPLRPESSGVIGRDPRDTASASLGNSALNLAGERLAAAVSELLIANNTAPLQALYTERRARCHSFLERFGTDLDQATQAWWADLIHDTSAES</sequence>
<keyword evidence="4" id="KW-0862">Zinc</keyword>
<dbReference type="EMBL" id="ADVR01000018">
    <property type="protein sequence ID" value="EFO81289.1"/>
    <property type="molecule type" value="Genomic_DNA"/>
</dbReference>
<dbReference type="GO" id="GO:0016811">
    <property type="term" value="F:hydrolase activity, acting on carbon-nitrogen (but not peptide) bonds, in linear amides"/>
    <property type="evidence" value="ECO:0007669"/>
    <property type="project" value="TreeGrafter"/>
</dbReference>
<dbReference type="GO" id="GO:0009231">
    <property type="term" value="P:riboflavin biosynthetic process"/>
    <property type="evidence" value="ECO:0007669"/>
    <property type="project" value="TreeGrafter"/>
</dbReference>
<dbReference type="GO" id="GO:0046872">
    <property type="term" value="F:metal ion binding"/>
    <property type="evidence" value="ECO:0007669"/>
    <property type="project" value="UniProtKB-KW"/>
</dbReference>
<evidence type="ECO:0000256" key="1">
    <source>
        <dbReference type="ARBA" id="ARBA00001947"/>
    </source>
</evidence>
<accession>E1IC27</accession>
<organism evidence="6 7">
    <name type="scientific">Oscillochloris trichoides DG-6</name>
    <dbReference type="NCBI Taxonomy" id="765420"/>
    <lineage>
        <taxon>Bacteria</taxon>
        <taxon>Bacillati</taxon>
        <taxon>Chloroflexota</taxon>
        <taxon>Chloroflexia</taxon>
        <taxon>Chloroflexales</taxon>
        <taxon>Chloroflexineae</taxon>
        <taxon>Oscillochloridaceae</taxon>
        <taxon>Oscillochloris</taxon>
    </lineage>
</organism>
<evidence type="ECO:0000313" key="6">
    <source>
        <dbReference type="EMBL" id="EFO81289.1"/>
    </source>
</evidence>
<evidence type="ECO:0000313" key="7">
    <source>
        <dbReference type="Proteomes" id="UP000054010"/>
    </source>
</evidence>
<gene>
    <name evidence="6" type="ORF">OSCT_0878</name>
</gene>
<comment type="cofactor">
    <cofactor evidence="1">
        <name>Zn(2+)</name>
        <dbReference type="ChEBI" id="CHEBI:29105"/>
    </cofactor>
</comment>
<dbReference type="AlphaFoldDB" id="E1IC27"/>
<name>E1IC27_9CHLR</name>
<reference evidence="6 7" key="1">
    <citation type="journal article" date="2011" name="J. Bacteriol.">
        <title>Draft genome sequence of the anoxygenic filamentous phototrophic bacterium Oscillochloris trichoides subsp. DG-6.</title>
        <authorList>
            <person name="Kuznetsov B.B."/>
            <person name="Ivanovsky R.N."/>
            <person name="Keppen O.I."/>
            <person name="Sukhacheva M.V."/>
            <person name="Bumazhkin B.K."/>
            <person name="Patutina E.O."/>
            <person name="Beletsky A.V."/>
            <person name="Mardanov A.V."/>
            <person name="Baslerov R.V."/>
            <person name="Panteleeva A.N."/>
            <person name="Kolganova T.V."/>
            <person name="Ravin N.V."/>
            <person name="Skryabin K.G."/>
        </authorList>
    </citation>
    <scope>NUCLEOTIDE SEQUENCE [LARGE SCALE GENOMIC DNA]</scope>
    <source>
        <strain evidence="6 7">DG-6</strain>
    </source>
</reference>
<evidence type="ECO:0000256" key="5">
    <source>
        <dbReference type="ARBA" id="ARBA00024029"/>
    </source>
</evidence>
<dbReference type="PANTHER" id="PTHR35005:SF1">
    <property type="entry name" value="2-AMINO-5-FORMYLAMINO-6-RIBOSYLAMINOPYRIMIDIN-4(3H)-ONE 5'-MONOPHOSPHATE DEFORMYLASE"/>
    <property type="match status" value="1"/>
</dbReference>
<dbReference type="HOGENOM" id="CLU_055029_3_0_0"/>